<dbReference type="Pfam" id="PF08443">
    <property type="entry name" value="RimK"/>
    <property type="match status" value="1"/>
</dbReference>
<keyword evidence="6" id="KW-0689">Ribosomal protein</keyword>
<evidence type="ECO:0000256" key="2">
    <source>
        <dbReference type="ARBA" id="ARBA00022741"/>
    </source>
</evidence>
<name>A0AAE8L8Q8_9HYPH</name>
<keyword evidence="2 4" id="KW-0547">Nucleotide-binding</keyword>
<dbReference type="Gene3D" id="3.30.470.20">
    <property type="entry name" value="ATP-grasp fold, B domain"/>
    <property type="match status" value="1"/>
</dbReference>
<dbReference type="GO" id="GO:0016879">
    <property type="term" value="F:ligase activity, forming carbon-nitrogen bonds"/>
    <property type="evidence" value="ECO:0007669"/>
    <property type="project" value="TreeGrafter"/>
</dbReference>
<keyword evidence="6" id="KW-0687">Ribonucleoprotein</keyword>
<dbReference type="GO" id="GO:0005524">
    <property type="term" value="F:ATP binding"/>
    <property type="evidence" value="ECO:0007669"/>
    <property type="project" value="UniProtKB-UniRule"/>
</dbReference>
<dbReference type="GO" id="GO:0046872">
    <property type="term" value="F:metal ion binding"/>
    <property type="evidence" value="ECO:0007669"/>
    <property type="project" value="UniProtKB-KW"/>
</dbReference>
<dbReference type="PANTHER" id="PTHR21621">
    <property type="entry name" value="RIBOSOMAL PROTEIN S6 MODIFICATION PROTEIN"/>
    <property type="match status" value="1"/>
</dbReference>
<evidence type="ECO:0000256" key="3">
    <source>
        <dbReference type="ARBA" id="ARBA00022840"/>
    </source>
</evidence>
<dbReference type="GO" id="GO:0005840">
    <property type="term" value="C:ribosome"/>
    <property type="evidence" value="ECO:0007669"/>
    <property type="project" value="UniProtKB-KW"/>
</dbReference>
<evidence type="ECO:0000256" key="4">
    <source>
        <dbReference type="PROSITE-ProRule" id="PRU00409"/>
    </source>
</evidence>
<dbReference type="SUPFAM" id="SSF56059">
    <property type="entry name" value="Glutathione synthetase ATP-binding domain-like"/>
    <property type="match status" value="1"/>
</dbReference>
<dbReference type="InterPro" id="IPR011761">
    <property type="entry name" value="ATP-grasp"/>
</dbReference>
<dbReference type="PANTHER" id="PTHR21621:SF0">
    <property type="entry name" value="BETA-CITRYLGLUTAMATE SYNTHASE B-RELATED"/>
    <property type="match status" value="1"/>
</dbReference>
<proteinExistence type="predicted"/>
<evidence type="ECO:0000313" key="6">
    <source>
        <dbReference type="EMBL" id="SFH46092.1"/>
    </source>
</evidence>
<dbReference type="GO" id="GO:0005737">
    <property type="term" value="C:cytoplasm"/>
    <property type="evidence" value="ECO:0007669"/>
    <property type="project" value="TreeGrafter"/>
</dbReference>
<gene>
    <name evidence="6" type="ORF">SAMN05192567_1265</name>
</gene>
<organism evidence="6 7">
    <name type="scientific">Methylobacterium phyllosphaerae</name>
    <dbReference type="NCBI Taxonomy" id="418223"/>
    <lineage>
        <taxon>Bacteria</taxon>
        <taxon>Pseudomonadati</taxon>
        <taxon>Pseudomonadota</taxon>
        <taxon>Alphaproteobacteria</taxon>
        <taxon>Hyphomicrobiales</taxon>
        <taxon>Methylobacteriaceae</taxon>
        <taxon>Methylobacterium</taxon>
    </lineage>
</organism>
<dbReference type="PROSITE" id="PS50975">
    <property type="entry name" value="ATP_GRASP"/>
    <property type="match status" value="1"/>
</dbReference>
<sequence>MPQPDPDGDIFLAPPQAGGNVTIRTPMRIGLAADNGTWHKNRLLAALRASGVEPVLFSLADVAVVTGGSEPLRVPGFPDALPDGVLMRTIAGGTFEATTMRLGVLHALVASGVTVWNAPSAIERSVDKAATSLLIDRAGLPTPETWVFSKREAAASLVVAEARPGAPLVLKPLFGSQGEGLALIERPEDLPDEEAVARVYYLQRYVPRRDGLWRDYRVFVCDGRAIAGMIREGDGWITNVHRGGRPLPWAMPRAAAELAEAAAAAVGVDYSGIDLVEDGQGGFSVLEVNSMPAWSGLQTVCETDIAAAVVRGFLAAARGASRPRLVVA</sequence>
<comment type="caution">
    <text evidence="6">The sequence shown here is derived from an EMBL/GenBank/DDBJ whole genome shotgun (WGS) entry which is preliminary data.</text>
</comment>
<dbReference type="Gene3D" id="3.40.50.20">
    <property type="match status" value="1"/>
</dbReference>
<dbReference type="NCBIfam" id="TIGR00768">
    <property type="entry name" value="rimK_fam"/>
    <property type="match status" value="1"/>
</dbReference>
<accession>A0AAE8L8Q8</accession>
<dbReference type="EMBL" id="FOPK01000026">
    <property type="protein sequence ID" value="SFH46092.1"/>
    <property type="molecule type" value="Genomic_DNA"/>
</dbReference>
<dbReference type="Proteomes" id="UP000199140">
    <property type="component" value="Unassembled WGS sequence"/>
</dbReference>
<keyword evidence="1" id="KW-0479">Metal-binding</keyword>
<keyword evidence="6" id="KW-0436">Ligase</keyword>
<evidence type="ECO:0000313" key="7">
    <source>
        <dbReference type="Proteomes" id="UP000199140"/>
    </source>
</evidence>
<feature type="domain" description="ATP-grasp" evidence="5">
    <location>
        <begin position="132"/>
        <end position="314"/>
    </location>
</feature>
<dbReference type="InterPro" id="IPR004666">
    <property type="entry name" value="Rp_bS6_RimK/Lys_biosynth_LsyX"/>
</dbReference>
<evidence type="ECO:0000259" key="5">
    <source>
        <dbReference type="PROSITE" id="PS50975"/>
    </source>
</evidence>
<protein>
    <submittedName>
        <fullName evidence="6">Ribosomal protein S6--L-glutamate ligase</fullName>
    </submittedName>
</protein>
<keyword evidence="3 4" id="KW-0067">ATP-binding</keyword>
<dbReference type="AlphaFoldDB" id="A0AAE8L8Q8"/>
<dbReference type="InterPro" id="IPR013651">
    <property type="entry name" value="ATP-grasp_RimK-type"/>
</dbReference>
<evidence type="ECO:0000256" key="1">
    <source>
        <dbReference type="ARBA" id="ARBA00022723"/>
    </source>
</evidence>
<reference evidence="6 7" key="1">
    <citation type="submission" date="2016-10" db="EMBL/GenBank/DDBJ databases">
        <authorList>
            <person name="Varghese N."/>
            <person name="Submissions S."/>
        </authorList>
    </citation>
    <scope>NUCLEOTIDE SEQUENCE [LARGE SCALE GENOMIC DNA]</scope>
    <source>
        <strain evidence="6 7">CBMB27</strain>
    </source>
</reference>